<evidence type="ECO:0000313" key="2">
    <source>
        <dbReference type="EMBL" id="MFL0194836.1"/>
    </source>
</evidence>
<gene>
    <name evidence="2" type="ORF">ACJDU8_04500</name>
</gene>
<keyword evidence="3" id="KW-1185">Reference proteome</keyword>
<comment type="caution">
    <text evidence="2">The sequence shown here is derived from an EMBL/GenBank/DDBJ whole genome shotgun (WGS) entry which is preliminary data.</text>
</comment>
<protein>
    <recommendedName>
        <fullName evidence="4">Transposase</fullName>
    </recommendedName>
</protein>
<dbReference type="RefSeq" id="WP_406790960.1">
    <property type="nucleotide sequence ID" value="NZ_JBJHZX010000005.1"/>
</dbReference>
<feature type="region of interest" description="Disordered" evidence="1">
    <location>
        <begin position="163"/>
        <end position="196"/>
    </location>
</feature>
<feature type="compositionally biased region" description="Acidic residues" evidence="1">
    <location>
        <begin position="181"/>
        <end position="196"/>
    </location>
</feature>
<evidence type="ECO:0000313" key="3">
    <source>
        <dbReference type="Proteomes" id="UP001623660"/>
    </source>
</evidence>
<evidence type="ECO:0008006" key="4">
    <source>
        <dbReference type="Google" id="ProtNLM"/>
    </source>
</evidence>
<accession>A0ABW8SHM1</accession>
<feature type="compositionally biased region" description="Basic and acidic residues" evidence="1">
    <location>
        <begin position="171"/>
        <end position="180"/>
    </location>
</feature>
<dbReference type="EMBL" id="JBJHZX010000005">
    <property type="protein sequence ID" value="MFL0194836.1"/>
    <property type="molecule type" value="Genomic_DNA"/>
</dbReference>
<organism evidence="2 3">
    <name type="scientific">Candidatus Clostridium eludens</name>
    <dbReference type="NCBI Taxonomy" id="3381663"/>
    <lineage>
        <taxon>Bacteria</taxon>
        <taxon>Bacillati</taxon>
        <taxon>Bacillota</taxon>
        <taxon>Clostridia</taxon>
        <taxon>Eubacteriales</taxon>
        <taxon>Clostridiaceae</taxon>
        <taxon>Clostridium</taxon>
    </lineage>
</organism>
<proteinExistence type="predicted"/>
<dbReference type="Proteomes" id="UP001623660">
    <property type="component" value="Unassembled WGS sequence"/>
</dbReference>
<name>A0ABW8SHM1_9CLOT</name>
<evidence type="ECO:0000256" key="1">
    <source>
        <dbReference type="SAM" id="MobiDB-lite"/>
    </source>
</evidence>
<sequence length="196" mass="23089">MSKKVNTKELTKYDTVVIPRLSEIKQWILEGSTDKQICERLNINPDTWYRYMREHEVLSDIVKSYKQAIDSEVEKALIKSAMGYEYEEVKTIIEEDNNGKKRTRIEKVKKHQPPNPTAMIFWLKNRAPEKWSDRKEIILDTKAQEEERKKLFLEMINNETVDADYSIADEPVPKSEKGSIDDSDNNDYNETEPKED</sequence>
<reference evidence="2 3" key="1">
    <citation type="submission" date="2024-11" db="EMBL/GenBank/DDBJ databases">
        <authorList>
            <person name="Heng Y.C."/>
            <person name="Lim A.C.H."/>
            <person name="Lee J.K.Y."/>
            <person name="Kittelmann S."/>
        </authorList>
    </citation>
    <scope>NUCLEOTIDE SEQUENCE [LARGE SCALE GENOMIC DNA]</scope>
    <source>
        <strain evidence="2 3">WILCCON 0269</strain>
    </source>
</reference>